<evidence type="ECO:0000259" key="7">
    <source>
        <dbReference type="PROSITE" id="PS51225"/>
    </source>
</evidence>
<feature type="transmembrane region" description="Helical" evidence="6">
    <location>
        <begin position="137"/>
        <end position="161"/>
    </location>
</feature>
<dbReference type="EMBL" id="JAEAOA010002121">
    <property type="protein sequence ID" value="KAK3598908.1"/>
    <property type="molecule type" value="Genomic_DNA"/>
</dbReference>
<dbReference type="Pfam" id="PF01284">
    <property type="entry name" value="MARVEL"/>
    <property type="match status" value="1"/>
</dbReference>
<keyword evidence="4 5" id="KW-0472">Membrane</keyword>
<evidence type="ECO:0000256" key="6">
    <source>
        <dbReference type="SAM" id="Phobius"/>
    </source>
</evidence>
<evidence type="ECO:0000256" key="2">
    <source>
        <dbReference type="ARBA" id="ARBA00022692"/>
    </source>
</evidence>
<evidence type="ECO:0000256" key="1">
    <source>
        <dbReference type="ARBA" id="ARBA00004141"/>
    </source>
</evidence>
<gene>
    <name evidence="8" type="ORF">CHS0354_036215</name>
</gene>
<feature type="transmembrane region" description="Helical" evidence="6">
    <location>
        <begin position="73"/>
        <end position="91"/>
    </location>
</feature>
<sequence length="194" mass="21315">MMTIGEPSITRTSSQSSVDGISWGMAYCRSFNGILKIVEGIFDLIAFTCAGIWMGSTCKEVREGADYVEFATFHAFLSTLILYFLNVFRIIHKLPGPLTLIELIYHCVCSVRLLIAGILATVQAVNFAGVMCITNTGVIGATSCFTFAAFVVYCVDTFILFRDWLSSGKAAGETVSVSTTKDTSRTMYETRKRD</sequence>
<dbReference type="PROSITE" id="PS51225">
    <property type="entry name" value="MARVEL"/>
    <property type="match status" value="1"/>
</dbReference>
<reference evidence="8" key="3">
    <citation type="submission" date="2023-05" db="EMBL/GenBank/DDBJ databases">
        <authorList>
            <person name="Smith C.H."/>
        </authorList>
    </citation>
    <scope>NUCLEOTIDE SEQUENCE</scope>
    <source>
        <strain evidence="8">CHS0354</strain>
        <tissue evidence="8">Mantle</tissue>
    </source>
</reference>
<reference evidence="8" key="2">
    <citation type="journal article" date="2021" name="Genome Biol. Evol.">
        <title>Developing a high-quality reference genome for a parasitic bivalve with doubly uniparental inheritance (Bivalvia: Unionida).</title>
        <authorList>
            <person name="Smith C.H."/>
        </authorList>
    </citation>
    <scope>NUCLEOTIDE SEQUENCE</scope>
    <source>
        <strain evidence="8">CHS0354</strain>
        <tissue evidence="8">Mantle</tissue>
    </source>
</reference>
<dbReference type="GO" id="GO:0016020">
    <property type="term" value="C:membrane"/>
    <property type="evidence" value="ECO:0007669"/>
    <property type="project" value="UniProtKB-SubCell"/>
</dbReference>
<comment type="caution">
    <text evidence="8">The sequence shown here is derived from an EMBL/GenBank/DDBJ whole genome shotgun (WGS) entry which is preliminary data.</text>
</comment>
<keyword evidence="9" id="KW-1185">Reference proteome</keyword>
<keyword evidence="2 5" id="KW-0812">Transmembrane</keyword>
<name>A0AAE0SVX4_9BIVA</name>
<dbReference type="AlphaFoldDB" id="A0AAE0SVX4"/>
<proteinExistence type="predicted"/>
<organism evidence="8 9">
    <name type="scientific">Potamilus streckersoni</name>
    <dbReference type="NCBI Taxonomy" id="2493646"/>
    <lineage>
        <taxon>Eukaryota</taxon>
        <taxon>Metazoa</taxon>
        <taxon>Spiralia</taxon>
        <taxon>Lophotrochozoa</taxon>
        <taxon>Mollusca</taxon>
        <taxon>Bivalvia</taxon>
        <taxon>Autobranchia</taxon>
        <taxon>Heteroconchia</taxon>
        <taxon>Palaeoheterodonta</taxon>
        <taxon>Unionida</taxon>
        <taxon>Unionoidea</taxon>
        <taxon>Unionidae</taxon>
        <taxon>Ambleminae</taxon>
        <taxon>Lampsilini</taxon>
        <taxon>Potamilus</taxon>
    </lineage>
</organism>
<feature type="transmembrane region" description="Helical" evidence="6">
    <location>
        <begin position="103"/>
        <end position="125"/>
    </location>
</feature>
<evidence type="ECO:0000256" key="3">
    <source>
        <dbReference type="ARBA" id="ARBA00022989"/>
    </source>
</evidence>
<accession>A0AAE0SVX4</accession>
<evidence type="ECO:0000313" key="9">
    <source>
        <dbReference type="Proteomes" id="UP001195483"/>
    </source>
</evidence>
<feature type="transmembrane region" description="Helical" evidence="6">
    <location>
        <begin position="33"/>
        <end position="53"/>
    </location>
</feature>
<reference evidence="8" key="1">
    <citation type="journal article" date="2021" name="Genome Biol. Evol.">
        <title>A High-Quality Reference Genome for a Parasitic Bivalve with Doubly Uniparental Inheritance (Bivalvia: Unionida).</title>
        <authorList>
            <person name="Smith C.H."/>
        </authorList>
    </citation>
    <scope>NUCLEOTIDE SEQUENCE</scope>
    <source>
        <strain evidence="8">CHS0354</strain>
    </source>
</reference>
<dbReference type="PANTHER" id="PTHR22776">
    <property type="entry name" value="MARVEL-CONTAINING POTENTIAL LIPID RAFT-ASSOCIATED PROTEIN"/>
    <property type="match status" value="1"/>
</dbReference>
<dbReference type="PANTHER" id="PTHR22776:SF49">
    <property type="entry name" value="MARVEL DOMAIN-CONTAINING PROTEIN"/>
    <property type="match status" value="1"/>
</dbReference>
<evidence type="ECO:0000256" key="4">
    <source>
        <dbReference type="ARBA" id="ARBA00023136"/>
    </source>
</evidence>
<keyword evidence="3 6" id="KW-1133">Transmembrane helix</keyword>
<dbReference type="InterPro" id="IPR008253">
    <property type="entry name" value="Marvel"/>
</dbReference>
<evidence type="ECO:0000313" key="8">
    <source>
        <dbReference type="EMBL" id="KAK3598908.1"/>
    </source>
</evidence>
<dbReference type="Proteomes" id="UP001195483">
    <property type="component" value="Unassembled WGS sequence"/>
</dbReference>
<dbReference type="InterPro" id="IPR050578">
    <property type="entry name" value="MARVEL-CKLF_proteins"/>
</dbReference>
<protein>
    <recommendedName>
        <fullName evidence="7">MARVEL domain-containing protein</fullName>
    </recommendedName>
</protein>
<feature type="domain" description="MARVEL" evidence="7">
    <location>
        <begin position="27"/>
        <end position="165"/>
    </location>
</feature>
<comment type="subcellular location">
    <subcellularLocation>
        <location evidence="1">Membrane</location>
        <topology evidence="1">Multi-pass membrane protein</topology>
    </subcellularLocation>
</comment>
<evidence type="ECO:0000256" key="5">
    <source>
        <dbReference type="PROSITE-ProRule" id="PRU00581"/>
    </source>
</evidence>